<dbReference type="EMBL" id="CAADRP010002085">
    <property type="protein sequence ID" value="VFU60904.1"/>
    <property type="molecule type" value="Genomic_DNA"/>
</dbReference>
<name>A0A6N2N2B4_SALVM</name>
<gene>
    <name evidence="1" type="ORF">SVIM_LOCUS453208</name>
</gene>
<accession>A0A6N2N2B4</accession>
<proteinExistence type="predicted"/>
<organism evidence="1">
    <name type="scientific">Salix viminalis</name>
    <name type="common">Common osier</name>
    <name type="synonym">Basket willow</name>
    <dbReference type="NCBI Taxonomy" id="40686"/>
    <lineage>
        <taxon>Eukaryota</taxon>
        <taxon>Viridiplantae</taxon>
        <taxon>Streptophyta</taxon>
        <taxon>Embryophyta</taxon>
        <taxon>Tracheophyta</taxon>
        <taxon>Spermatophyta</taxon>
        <taxon>Magnoliopsida</taxon>
        <taxon>eudicotyledons</taxon>
        <taxon>Gunneridae</taxon>
        <taxon>Pentapetalae</taxon>
        <taxon>rosids</taxon>
        <taxon>fabids</taxon>
        <taxon>Malpighiales</taxon>
        <taxon>Salicaceae</taxon>
        <taxon>Saliceae</taxon>
        <taxon>Salix</taxon>
    </lineage>
</organism>
<sequence>MVLFKSKKCKAVLWLPVPANISIVEELIGMYASHFSVLQKCVSKLDRDIPRLECWMEVIANFLSD</sequence>
<dbReference type="AlphaFoldDB" id="A0A6N2N2B4"/>
<protein>
    <submittedName>
        <fullName evidence="1">Uncharacterized protein</fullName>
    </submittedName>
</protein>
<reference evidence="1" key="1">
    <citation type="submission" date="2019-03" db="EMBL/GenBank/DDBJ databases">
        <authorList>
            <person name="Mank J."/>
            <person name="Almeida P."/>
        </authorList>
    </citation>
    <scope>NUCLEOTIDE SEQUENCE</scope>
    <source>
        <strain evidence="1">78183</strain>
    </source>
</reference>
<evidence type="ECO:0000313" key="1">
    <source>
        <dbReference type="EMBL" id="VFU60904.1"/>
    </source>
</evidence>